<evidence type="ECO:0000313" key="2">
    <source>
        <dbReference type="Proteomes" id="UP000500857"/>
    </source>
</evidence>
<protein>
    <recommendedName>
        <fullName evidence="3">NACHT domain-containing protein</fullName>
    </recommendedName>
</protein>
<dbReference type="SUPFAM" id="SSF52540">
    <property type="entry name" value="P-loop containing nucleoside triphosphate hydrolases"/>
    <property type="match status" value="1"/>
</dbReference>
<dbReference type="Gene3D" id="3.40.50.300">
    <property type="entry name" value="P-loop containing nucleotide triphosphate hydrolases"/>
    <property type="match status" value="1"/>
</dbReference>
<dbReference type="AlphaFoldDB" id="A0A6H1TZT7"/>
<dbReference type="Proteomes" id="UP000500857">
    <property type="component" value="Chromosome"/>
</dbReference>
<proteinExistence type="predicted"/>
<evidence type="ECO:0008006" key="3">
    <source>
        <dbReference type="Google" id="ProtNLM"/>
    </source>
</evidence>
<dbReference type="InterPro" id="IPR027417">
    <property type="entry name" value="P-loop_NTPase"/>
</dbReference>
<dbReference type="EMBL" id="CP051167">
    <property type="protein sequence ID" value="QIZ72104.1"/>
    <property type="molecule type" value="Genomic_DNA"/>
</dbReference>
<gene>
    <name evidence="1" type="ORF">HCG48_17280</name>
</gene>
<dbReference type="KEGG" id="oxy:HCG48_17280"/>
<evidence type="ECO:0000313" key="1">
    <source>
        <dbReference type="EMBL" id="QIZ72104.1"/>
    </source>
</evidence>
<name>A0A6H1TZT7_9CYAN</name>
<keyword evidence="2" id="KW-1185">Reference proteome</keyword>
<accession>A0A6H1TZT7</accession>
<sequence>MSARSLIASHEGIVKAERALKRLNLTRTAIAKEHQIASWSTVSKFFNYKPVDRSFFQEICHLLDLDWQDIAASPDDSQLDDSNADMTDSEKAAQCDRALLDAVIRNGDRTRKALEPYILPTIRRETFLEKCLQQIELGLSGKPRIVPILGAAGYGKSTILGTLYDELTGDREAAWVALVRCDDLLESALSFPEEVGEKASDRRVTIADLAAQLTVEHGRGVLLLDTLDIVLTKTLVPILRALFAELLEWETTVVFTCRHNDYADFFEPYHESFAGFREQVYDGCKLTPFALEEVTLAARLFARLKTEFPTEESQITFADRLLALCADRVSLTEIVCNPLLLALLCELFAEAQVVPEDLTVSQLYEIYWNWKIAKVRHQQQSRRIGKAKEKLCLFLAERLYCHSGERLRDFLYETSLDLTDETDFIAYTALRSDGIVKELGNDRIGFFHQTFLEYAIARWWNGTESGETAQFVIRQELQSPSGQVRHYIWPIFRQFFTLLPLNQFEQISNELDRTQLLPFRAISLAAVSRIEPEATRVLFPLLELAQLRQGAFIETLLIALNSAPQRHDSTVWDLLVKLLSTVGQDALNKTLEIAAVAIARHPEAGARFPEALTALMSHPEIEGDREQGYRFLGKFLNEYYREIRLRDRAIERPVLTALKEYYASLGSKVRSLAIDLYLSEGVPSAVKADFLLTILQLPPANNSFFEREKAIALTVELLPDLLATQSTILGESWLTAFEAPLPTESLGVIAAAVGQHAIDNRQWMAEMVTYLLIDPPSRLSKSFNSNCTIALKEIVQAGGGDRLVKYFLSLEVEQILDNRISTLSTILKTLAQVEGDRLTIDEVLAVQLAQWLRPRLISHPVESIRILDGLAVQFPGVKPILTQGLREIFARTKTRQVNQILKKLHCLPAELAPDLEARQNSKEARIALLKLLRDRAQRGDRESLERTIAFCGDRSQDLAKAASWTVLDLGWENIGIAIESLLPILRDSPIVVVRQNCLKVILEGVNDFGITPTEIAKVLEVMAEEKSPEVLQGMYQLCTAAIWHHPSGERRVEQAIAKAIFKLTRSVLVQAPQMTVDMMANSAWIAFNQMAFLEERSLIPDLLECTHLLWRAIDVRGKIDKTMVTGLLNQLGKYDPQFLEGLVLEAIGEEGNSLPLANWQALVVAIAHNQGKFSPLLDRVIDDPHIPLEVKHRIYQIRDL</sequence>
<dbReference type="RefSeq" id="WP_168570254.1">
    <property type="nucleotide sequence ID" value="NZ_CP051167.1"/>
</dbReference>
<reference evidence="1 2" key="1">
    <citation type="submission" date="2020-04" db="EMBL/GenBank/DDBJ databases">
        <authorList>
            <person name="Basu S."/>
            <person name="Maruthanayagam V."/>
            <person name="Chakraborty S."/>
            <person name="Pramanik A."/>
            <person name="Mukherjee J."/>
            <person name="Brink B."/>
        </authorList>
    </citation>
    <scope>NUCLEOTIDE SEQUENCE [LARGE SCALE GENOMIC DNA]</scope>
    <source>
        <strain evidence="1 2">AP17</strain>
    </source>
</reference>
<organism evidence="1 2">
    <name type="scientific">Oxynema aestuarii AP17</name>
    <dbReference type="NCBI Taxonomy" id="2064643"/>
    <lineage>
        <taxon>Bacteria</taxon>
        <taxon>Bacillati</taxon>
        <taxon>Cyanobacteriota</taxon>
        <taxon>Cyanophyceae</taxon>
        <taxon>Oscillatoriophycideae</taxon>
        <taxon>Oscillatoriales</taxon>
        <taxon>Oscillatoriaceae</taxon>
        <taxon>Oxynema</taxon>
        <taxon>Oxynema aestuarii</taxon>
    </lineage>
</organism>